<evidence type="ECO:0000313" key="2">
    <source>
        <dbReference type="Proteomes" id="UP000501452"/>
    </source>
</evidence>
<gene>
    <name evidence="1" type="ORF">GBA63_18430</name>
</gene>
<protein>
    <submittedName>
        <fullName evidence="1">Agarase</fullName>
    </submittedName>
</protein>
<dbReference type="SUPFAM" id="SSF51445">
    <property type="entry name" value="(Trans)glycosidases"/>
    <property type="match status" value="1"/>
</dbReference>
<name>A0A6G8QFM9_9ACTN</name>
<dbReference type="AlphaFoldDB" id="A0A6G8QFM9"/>
<dbReference type="InterPro" id="IPR017853">
    <property type="entry name" value="GH"/>
</dbReference>
<evidence type="ECO:0000313" key="1">
    <source>
        <dbReference type="EMBL" id="QIN85270.1"/>
    </source>
</evidence>
<proteinExistence type="predicted"/>
<accession>A0A6G8QFM9</accession>
<keyword evidence="2" id="KW-1185">Reference proteome</keyword>
<dbReference type="KEGG" id="rub:GBA63_18430"/>
<dbReference type="Proteomes" id="UP000501452">
    <property type="component" value="Chromosome"/>
</dbReference>
<sequence length="356" mass="41288">MVDPDGGAFVTVGLNHADESNLKYPHNADVWRKKYGSREKWIREGVVKDLKDWGFNTIGWTQEYISGDWGVALDWFGDPIDLGHSSTGWSARDFEAANMPYVLQLRVQEIEDWNGRPSFRDVYSNDFDVYCEYLARNVCFDHAESSNLIGYFLVDIPAWLPHASGEDFEQLKGLDEAARNEKLFDVATKYYETITKHIKRYDPNHLILGDRYNGNKGIPSSVLRAMNPFVDVLSVQYFTEPNEGSRRQMRDDLARWHEEAGKPVIIADIGNWTPTEMNPHRVSGIEDQRGRAQDYVEAISAVIREPWFLGWHWCAYVENKGRGWGIKDPWDEPYRDFTDPVKEFNKSVYERVDERT</sequence>
<dbReference type="EMBL" id="CP045119">
    <property type="protein sequence ID" value="QIN85270.1"/>
    <property type="molecule type" value="Genomic_DNA"/>
</dbReference>
<organism evidence="1 2">
    <name type="scientific">Rubrobacter tropicus</name>
    <dbReference type="NCBI Taxonomy" id="2653851"/>
    <lineage>
        <taxon>Bacteria</taxon>
        <taxon>Bacillati</taxon>
        <taxon>Actinomycetota</taxon>
        <taxon>Rubrobacteria</taxon>
        <taxon>Rubrobacterales</taxon>
        <taxon>Rubrobacteraceae</taxon>
        <taxon>Rubrobacter</taxon>
    </lineage>
</organism>
<reference evidence="1 2" key="1">
    <citation type="submission" date="2019-10" db="EMBL/GenBank/DDBJ databases">
        <title>Rubrobacter sp nov SCSIO 52090 isolated from a deep-sea sediment in the South China Sea.</title>
        <authorList>
            <person name="Chen R.W."/>
        </authorList>
    </citation>
    <scope>NUCLEOTIDE SEQUENCE [LARGE SCALE GENOMIC DNA]</scope>
    <source>
        <strain evidence="1 2">SCSIO 52909</strain>
    </source>
</reference>
<dbReference type="Gene3D" id="3.20.20.80">
    <property type="entry name" value="Glycosidases"/>
    <property type="match status" value="1"/>
</dbReference>